<gene>
    <name evidence="4" type="ORF">ISU10_07845</name>
</gene>
<dbReference type="NCBIfam" id="NF012211">
    <property type="entry name" value="tand_rpt_95"/>
    <property type="match status" value="3"/>
</dbReference>
<dbReference type="Gene3D" id="2.60.40.3440">
    <property type="match status" value="3"/>
</dbReference>
<proteinExistence type="predicted"/>
<dbReference type="RefSeq" id="WP_194695818.1">
    <property type="nucleotide sequence ID" value="NZ_JADKPO010000008.1"/>
</dbReference>
<organism evidence="4 5">
    <name type="scientific">Nocardioides agariphilus</name>
    <dbReference type="NCBI Taxonomy" id="433664"/>
    <lineage>
        <taxon>Bacteria</taxon>
        <taxon>Bacillati</taxon>
        <taxon>Actinomycetota</taxon>
        <taxon>Actinomycetes</taxon>
        <taxon>Propionibacteriales</taxon>
        <taxon>Nocardioidaceae</taxon>
        <taxon>Nocardioides</taxon>
    </lineage>
</organism>
<feature type="domain" description="PKD/Chitinase" evidence="3">
    <location>
        <begin position="494"/>
        <end position="594"/>
    </location>
</feature>
<keyword evidence="2" id="KW-0472">Membrane</keyword>
<dbReference type="Pfam" id="PF17963">
    <property type="entry name" value="Big_9"/>
    <property type="match status" value="3"/>
</dbReference>
<dbReference type="GO" id="GO:0005509">
    <property type="term" value="F:calcium ion binding"/>
    <property type="evidence" value="ECO:0007669"/>
    <property type="project" value="InterPro"/>
</dbReference>
<dbReference type="Proteomes" id="UP000660668">
    <property type="component" value="Unassembled WGS sequence"/>
</dbReference>
<feature type="transmembrane region" description="Helical" evidence="2">
    <location>
        <begin position="231"/>
        <end position="264"/>
    </location>
</feature>
<feature type="region of interest" description="Disordered" evidence="1">
    <location>
        <begin position="1023"/>
        <end position="1058"/>
    </location>
</feature>
<feature type="region of interest" description="Disordered" evidence="1">
    <location>
        <begin position="718"/>
        <end position="741"/>
    </location>
</feature>
<evidence type="ECO:0000313" key="4">
    <source>
        <dbReference type="EMBL" id="MBF4767676.1"/>
    </source>
</evidence>
<keyword evidence="5" id="KW-1185">Reference proteome</keyword>
<dbReference type="InterPro" id="IPR022409">
    <property type="entry name" value="PKD/Chitinase_dom"/>
</dbReference>
<dbReference type="GO" id="GO:0005975">
    <property type="term" value="P:carbohydrate metabolic process"/>
    <property type="evidence" value="ECO:0007669"/>
    <property type="project" value="UniProtKB-ARBA"/>
</dbReference>
<evidence type="ECO:0000256" key="1">
    <source>
        <dbReference type="SAM" id="MobiDB-lite"/>
    </source>
</evidence>
<accession>A0A930VN25</accession>
<sequence length="1550" mass="160236">MVATLLAWVSTAPPAVAEEPTGTVACGYGFVCNGDGSVSGDIAPLTVTGLDPWNRIVQKPAAVAWYSLEAQATALVAALHGVPNDRRLKLSARGEIRAMMFSLLLNAIDKPSEQRTTQEQQWLTTLQAVVKQRRIDVATKALDEYHRWDANPCTFSPPFSYTTPPVTPQCALGGGGQLTTIAGTSWDSPPTFAQFQAYGAALANNADFGTVDAAAAVADTTAAITFFAGAAAAGVLAAVAAVIAGTVPAVAAAVGAAIGSGIALTATMTTASSMGGAAATLGTSVLAASAFAGTVAVAIVGIIVIAIRSWQISEALSLPKKLSKAVYDAQNQGISLAGILENDCGDGPDGCGTLELYSALLSQTLPDYAAERAAAAAQTPPVLKASDPYFELFDQAGNSLGDFHTINPQGSDALSMSDNWFVLEDFFNPGRYTLQTTYIDWSGTQRVVSIHGRGFVTRTAFGKDTTNVVECFELMALGEKVKACWRGPHAPKVVPTVTVNPVEGSPVTFQANATDEDGGPLSYLWVFDDPVGSFNVCVDFLGEEEQCSTPRRTATTPEVTLTYPNDGVQHARVTVTDATGLSTTETIAFKVGNAAPSVTLDPASPATITAGDTTTLTGTVSDVGHDDITLTVDWGDGTTTTEQISTCSCLDPNEWDSLPLGTRSFELTHRYVDDPQGVDNVFHPKVTASDGADTASATTPVGVTPGTIRLWLANEEDPGGGVVLPTSGDRRDSVEGQDDDKPVELNGWVSIPGPFFIRVEWGDTYSSFARCDPDEPGQCLVLDGNKPDGLPLLICPCTGGFFHFDHFYADGPSRPQITVTVTDDDGRVVTARTSADVANVAPTVRFTDGGAATGTARAGEPYALQAALYDPGDDTFVSSIDWGDGSAPTDCLALDCLWPWIDGEHTYDGPGRFEVTVKVTDDDGGTGQIVRTLDVEPAGNVAPTAADRSATTDEDTPVTVTPLGHDANGDDLTFTVTQPGHGSVEVTDEGLVYTPGADFFGNDSFTYTAHDAELSSEPATVSVTVDPVDDPADAADTEVETDEDESVVVDPSATDPEGDPVTFELLTAPAHGTLQGTEAPWTYVPDADYHGSDEFDYAVKSGGQLVVRTALITVLPVNDRPTAQDASEETAEDTPLVFTPETDDVDGDDLTLVIVDQPSHGTAEVTASGALRYVPAADHSGPDSFTYRASDGQLTSAVATASITVTGVNDAPTVEPVDRVTATYSDPITPVVLTASDAETPDRLVFSAEGLPEGLTIDGTGKISGRPTATPASYSVQVRVCDPDEACAGTAFVIDVQPETAVVRLTPNNPHAVATDKGTAPAITFTGRVTDSNDGSFGDIGRIVAASVSLRLTPVGGGGTVTCTPSITKRVAATPTAPGFVDISCTVPTGTKIDVYDVTLAVSGHFTGSDASLLSVYDPRARGANGAGSVLLANGNSGEFAFSAAASGKTAKGKVAFLERSPSGDVVTQVKGTAFQTLVVGTGSPLPAALTGKAVVNGIGNYAYVVNVADGGANGDTFALRVTAPAGAPSLPSLSFAALPVRPGGAISVH</sequence>
<dbReference type="InterPro" id="IPR035986">
    <property type="entry name" value="PKD_dom_sf"/>
</dbReference>
<name>A0A930VN25_9ACTN</name>
<feature type="compositionally biased region" description="Basic and acidic residues" evidence="1">
    <location>
        <begin position="728"/>
        <end position="741"/>
    </location>
</feature>
<dbReference type="CDD" id="cd00146">
    <property type="entry name" value="PKD"/>
    <property type="match status" value="2"/>
</dbReference>
<feature type="compositionally biased region" description="Acidic residues" evidence="1">
    <location>
        <begin position="1027"/>
        <end position="1047"/>
    </location>
</feature>
<feature type="domain" description="PKD/Chitinase" evidence="3">
    <location>
        <begin position="849"/>
        <end position="938"/>
    </location>
</feature>
<comment type="caution">
    <text evidence="4">The sequence shown here is derived from an EMBL/GenBank/DDBJ whole genome shotgun (WGS) entry which is preliminary data.</text>
</comment>
<dbReference type="InterPro" id="IPR000601">
    <property type="entry name" value="PKD_dom"/>
</dbReference>
<keyword evidence="2" id="KW-1133">Transmembrane helix</keyword>
<dbReference type="Gene3D" id="2.60.40.10">
    <property type="entry name" value="Immunoglobulins"/>
    <property type="match status" value="2"/>
</dbReference>
<reference evidence="4" key="1">
    <citation type="submission" date="2020-11" db="EMBL/GenBank/DDBJ databases">
        <title>Nocardioides cynanchi sp. nov., isolated from soil of rhizosphere of Cynanchum wilfordii.</title>
        <authorList>
            <person name="Lee J.-S."/>
            <person name="Suh M.K."/>
            <person name="Kim J.-S."/>
        </authorList>
    </citation>
    <scope>NUCLEOTIDE SEQUENCE</scope>
    <source>
        <strain evidence="4">KCTC 19276</strain>
    </source>
</reference>
<dbReference type="SMART" id="SM00089">
    <property type="entry name" value="PKD"/>
    <property type="match status" value="2"/>
</dbReference>
<feature type="transmembrane region" description="Helical" evidence="2">
    <location>
        <begin position="285"/>
        <end position="307"/>
    </location>
</feature>
<evidence type="ECO:0000259" key="3">
    <source>
        <dbReference type="SMART" id="SM00089"/>
    </source>
</evidence>
<keyword evidence="2" id="KW-0812">Transmembrane</keyword>
<evidence type="ECO:0000256" key="2">
    <source>
        <dbReference type="SAM" id="Phobius"/>
    </source>
</evidence>
<dbReference type="SUPFAM" id="SSF49313">
    <property type="entry name" value="Cadherin-like"/>
    <property type="match status" value="1"/>
</dbReference>
<dbReference type="Pfam" id="PF00801">
    <property type="entry name" value="PKD"/>
    <property type="match status" value="1"/>
</dbReference>
<dbReference type="SUPFAM" id="SSF49299">
    <property type="entry name" value="PKD domain"/>
    <property type="match status" value="2"/>
</dbReference>
<dbReference type="GO" id="GO:0016020">
    <property type="term" value="C:membrane"/>
    <property type="evidence" value="ECO:0007669"/>
    <property type="project" value="InterPro"/>
</dbReference>
<dbReference type="InterPro" id="IPR015919">
    <property type="entry name" value="Cadherin-like_sf"/>
</dbReference>
<dbReference type="EMBL" id="JADKPO010000008">
    <property type="protein sequence ID" value="MBF4767676.1"/>
    <property type="molecule type" value="Genomic_DNA"/>
</dbReference>
<evidence type="ECO:0000313" key="5">
    <source>
        <dbReference type="Proteomes" id="UP000660668"/>
    </source>
</evidence>
<protein>
    <submittedName>
        <fullName evidence="4">Tandem-95 repeat protein</fullName>
    </submittedName>
</protein>
<dbReference type="InterPro" id="IPR013783">
    <property type="entry name" value="Ig-like_fold"/>
</dbReference>